<keyword evidence="2" id="KW-1185">Reference proteome</keyword>
<dbReference type="AlphaFoldDB" id="A0A1H4H7G8"/>
<proteinExistence type="predicted"/>
<gene>
    <name evidence="1" type="ORF">SAMN02745729_1318</name>
</gene>
<dbReference type="STRING" id="1122198.SAMN02745729_1318"/>
<dbReference type="Proteomes" id="UP000242469">
    <property type="component" value="Unassembled WGS sequence"/>
</dbReference>
<evidence type="ECO:0000313" key="1">
    <source>
        <dbReference type="EMBL" id="SEB17777.1"/>
    </source>
</evidence>
<organism evidence="1 2">
    <name type="scientific">Marinobacterium iners DSM 11526</name>
    <dbReference type="NCBI Taxonomy" id="1122198"/>
    <lineage>
        <taxon>Bacteria</taxon>
        <taxon>Pseudomonadati</taxon>
        <taxon>Pseudomonadota</taxon>
        <taxon>Gammaproteobacteria</taxon>
        <taxon>Oceanospirillales</taxon>
        <taxon>Oceanospirillaceae</taxon>
        <taxon>Marinobacterium</taxon>
    </lineage>
</organism>
<protein>
    <submittedName>
        <fullName evidence="1">Uncharacterized protein</fullName>
    </submittedName>
</protein>
<reference evidence="2" key="1">
    <citation type="submission" date="2016-10" db="EMBL/GenBank/DDBJ databases">
        <authorList>
            <person name="Varghese N."/>
            <person name="Submissions S."/>
        </authorList>
    </citation>
    <scope>NUCLEOTIDE SEQUENCE [LARGE SCALE GENOMIC DNA]</scope>
    <source>
        <strain evidence="2">DSM 11526</strain>
    </source>
</reference>
<sequence length="68" mass="7927">MFSELLPVLHDYECFDSFSFRCLACAYRPHLVKPPCKRPTPIYDIPLIDLLVGDSYLIEGYYAKAYTF</sequence>
<evidence type="ECO:0000313" key="2">
    <source>
        <dbReference type="Proteomes" id="UP000242469"/>
    </source>
</evidence>
<dbReference type="EMBL" id="FNRJ01000031">
    <property type="protein sequence ID" value="SEB17777.1"/>
    <property type="molecule type" value="Genomic_DNA"/>
</dbReference>
<name>A0A1H4H7G8_9GAMM</name>
<accession>A0A1H4H7G8</accession>